<name>A0A383DDU9_9ZZZZ</name>
<evidence type="ECO:0000313" key="1">
    <source>
        <dbReference type="EMBL" id="SVE42469.1"/>
    </source>
</evidence>
<accession>A0A383DDU9</accession>
<feature type="non-terminal residue" evidence="1">
    <location>
        <position position="26"/>
    </location>
</feature>
<dbReference type="EMBL" id="UINC01216363">
    <property type="protein sequence ID" value="SVE42469.1"/>
    <property type="molecule type" value="Genomic_DNA"/>
</dbReference>
<evidence type="ECO:0008006" key="2">
    <source>
        <dbReference type="Google" id="ProtNLM"/>
    </source>
</evidence>
<organism evidence="1">
    <name type="scientific">marine metagenome</name>
    <dbReference type="NCBI Taxonomy" id="408172"/>
    <lineage>
        <taxon>unclassified sequences</taxon>
        <taxon>metagenomes</taxon>
        <taxon>ecological metagenomes</taxon>
    </lineage>
</organism>
<gene>
    <name evidence="1" type="ORF">METZ01_LOCUS495323</name>
</gene>
<dbReference type="AlphaFoldDB" id="A0A383DDU9"/>
<proteinExistence type="predicted"/>
<reference evidence="1" key="1">
    <citation type="submission" date="2018-05" db="EMBL/GenBank/DDBJ databases">
        <authorList>
            <person name="Lanie J.A."/>
            <person name="Ng W.-L."/>
            <person name="Kazmierczak K.M."/>
            <person name="Andrzejewski T.M."/>
            <person name="Davidsen T.M."/>
            <person name="Wayne K.J."/>
            <person name="Tettelin H."/>
            <person name="Glass J.I."/>
            <person name="Rusch D."/>
            <person name="Podicherti R."/>
            <person name="Tsui H.-C.T."/>
            <person name="Winkler M.E."/>
        </authorList>
    </citation>
    <scope>NUCLEOTIDE SEQUENCE</scope>
</reference>
<protein>
    <recommendedName>
        <fullName evidence="2">Prephenate dehydratase domain-containing protein</fullName>
    </recommendedName>
</protein>
<sequence length="26" mass="2919">MKIAYQGIEGSYSESCSKVMYPDCKT</sequence>